<feature type="transmembrane region" description="Helical" evidence="1">
    <location>
        <begin position="41"/>
        <end position="61"/>
    </location>
</feature>
<organism evidence="3 4">
    <name type="scientific">Cryobacterium zhongshanensis</name>
    <dbReference type="NCBI Taxonomy" id="2928153"/>
    <lineage>
        <taxon>Bacteria</taxon>
        <taxon>Bacillati</taxon>
        <taxon>Actinomycetota</taxon>
        <taxon>Actinomycetes</taxon>
        <taxon>Micrococcales</taxon>
        <taxon>Microbacteriaceae</taxon>
        <taxon>Cryobacterium</taxon>
    </lineage>
</organism>
<dbReference type="SUPFAM" id="SSF54001">
    <property type="entry name" value="Cysteine proteinases"/>
    <property type="match status" value="1"/>
</dbReference>
<dbReference type="Gene3D" id="3.10.620.30">
    <property type="match status" value="1"/>
</dbReference>
<feature type="transmembrane region" description="Helical" evidence="1">
    <location>
        <begin position="130"/>
        <end position="150"/>
    </location>
</feature>
<dbReference type="PANTHER" id="PTHR42736:SF1">
    <property type="entry name" value="PROTEIN-GLUTAMINE GAMMA-GLUTAMYLTRANSFERASE"/>
    <property type="match status" value="1"/>
</dbReference>
<proteinExistence type="predicted"/>
<comment type="caution">
    <text evidence="3">The sequence shown here is derived from an EMBL/GenBank/DDBJ whole genome shotgun (WGS) entry which is preliminary data.</text>
</comment>
<feature type="transmembrane region" description="Helical" evidence="1">
    <location>
        <begin position="230"/>
        <end position="251"/>
    </location>
</feature>
<gene>
    <name evidence="3" type="ORF">MQH31_10255</name>
</gene>
<dbReference type="InterPro" id="IPR002931">
    <property type="entry name" value="Transglutaminase-like"/>
</dbReference>
<keyword evidence="4" id="KW-1185">Reference proteome</keyword>
<feature type="transmembrane region" description="Helical" evidence="1">
    <location>
        <begin position="17"/>
        <end position="35"/>
    </location>
</feature>
<dbReference type="InterPro" id="IPR021878">
    <property type="entry name" value="TgpA_N"/>
</dbReference>
<feature type="transmembrane region" description="Helical" evidence="1">
    <location>
        <begin position="181"/>
        <end position="200"/>
    </location>
</feature>
<dbReference type="Pfam" id="PF11992">
    <property type="entry name" value="TgpA_N"/>
    <property type="match status" value="1"/>
</dbReference>
<feature type="domain" description="Transglutaminase-like" evidence="2">
    <location>
        <begin position="494"/>
        <end position="563"/>
    </location>
</feature>
<evidence type="ECO:0000259" key="2">
    <source>
        <dbReference type="SMART" id="SM00460"/>
    </source>
</evidence>
<dbReference type="AlphaFoldDB" id="A0AA41QW46"/>
<feature type="transmembrane region" description="Helical" evidence="1">
    <location>
        <begin position="616"/>
        <end position="645"/>
    </location>
</feature>
<evidence type="ECO:0000313" key="4">
    <source>
        <dbReference type="Proteomes" id="UP001165341"/>
    </source>
</evidence>
<dbReference type="Proteomes" id="UP001165341">
    <property type="component" value="Unassembled WGS sequence"/>
</dbReference>
<dbReference type="Pfam" id="PF01841">
    <property type="entry name" value="Transglut_core"/>
    <property type="match status" value="1"/>
</dbReference>
<name>A0AA41QW46_9MICO</name>
<sequence>MSAAAHARSRRPLSVQLLDLLVLVVLLGLGVLGFGPVFGGVGYLVAGLGGLVIGLGIALLGARQRWGLLTVVAATLVGYFLFGGALALPSTTFFGVLPGLDTVRELATGIVFSWKQLLTVEAPVAGFDTLLIVPFLAALLAAVLAGSFALRLSRPVFALLPVLALFVVSIGFGTHEVLLPVVRGIVLTVVAIAWLAWRLAAARASSAIATAVGSPNDDSASRVQARNRRLALGAGLLVLALGVGVVTGDAVSPASARQVLRDTVVPPLDLRAYPSPLVAFRKYVRDYKDKTLFTVTGLPDGARVRLATLDRYDGIVYNVAGDGSAGSGTFSRVGSAIAETQSGTLATIGVTVDALTGVWVPDTGSLTSLQFTGARAAQLAESLHYNRSTGVAVSTLGLQPGDSYTAQVIIPTVPTDEAIGTRQAANLAMPASSSVPDAVNTASDAAIGEETTALAQVRAIESTLHSTGFVSHGLEGETPSRAGHGSERIASLLTAKQLVGDDEQYAVAMALEVSHLGMPVRVVMGFYPKDATTGSVTITGSDVHAWVEVAFDGLGWVSFDPTPPADQIPQAEVPKSKAQPQAQVLQPALAPVKPVDLPPALLPDEQPDSQSSDLGALLLLIAGIVGGALALFLVLFGPAIVIGILKARRRRRRIRAERPIDRLSNGWSEIVDTATDLGVPTTVGATRREGSRALEEHYPDAGVTVLANRVDTGVFGPTDPTDQQLDEFWTEVDRIVATMTGSVGRWARLRARLSLRSFWNGWMLRATTFTQKRRNTL</sequence>
<feature type="transmembrane region" description="Helical" evidence="1">
    <location>
        <begin position="68"/>
        <end position="88"/>
    </location>
</feature>
<keyword evidence="1" id="KW-1133">Transmembrane helix</keyword>
<dbReference type="SMART" id="SM00460">
    <property type="entry name" value="TGc"/>
    <property type="match status" value="1"/>
</dbReference>
<feature type="transmembrane region" description="Helical" evidence="1">
    <location>
        <begin position="157"/>
        <end position="175"/>
    </location>
</feature>
<evidence type="ECO:0000313" key="3">
    <source>
        <dbReference type="EMBL" id="MCI4658188.1"/>
    </source>
</evidence>
<dbReference type="InterPro" id="IPR052901">
    <property type="entry name" value="Bact_TGase-like"/>
</dbReference>
<reference evidence="3" key="1">
    <citation type="submission" date="2022-03" db="EMBL/GenBank/DDBJ databases">
        <title>Cryobacterium sp. nov. strain ZS14-85, isolated from Antarctic soil.</title>
        <authorList>
            <person name="Li J."/>
            <person name="Niu G."/>
        </authorList>
    </citation>
    <scope>NUCLEOTIDE SEQUENCE</scope>
    <source>
        <strain evidence="3">ZS14-85</strain>
    </source>
</reference>
<dbReference type="InterPro" id="IPR038765">
    <property type="entry name" value="Papain-like_cys_pep_sf"/>
</dbReference>
<keyword evidence="1" id="KW-0472">Membrane</keyword>
<dbReference type="EMBL" id="JALGAR010000002">
    <property type="protein sequence ID" value="MCI4658188.1"/>
    <property type="molecule type" value="Genomic_DNA"/>
</dbReference>
<protein>
    <submittedName>
        <fullName evidence="3">Transglutaminase-like domain-containing protein</fullName>
    </submittedName>
</protein>
<dbReference type="RefSeq" id="WP_243011948.1">
    <property type="nucleotide sequence ID" value="NZ_JALGAR010000002.1"/>
</dbReference>
<evidence type="ECO:0000256" key="1">
    <source>
        <dbReference type="SAM" id="Phobius"/>
    </source>
</evidence>
<accession>A0AA41QW46</accession>
<keyword evidence="1" id="KW-0812">Transmembrane</keyword>
<dbReference type="PANTHER" id="PTHR42736">
    <property type="entry name" value="PROTEIN-GLUTAMINE GAMMA-GLUTAMYLTRANSFERASE"/>
    <property type="match status" value="1"/>
</dbReference>